<dbReference type="Proteomes" id="UP000784294">
    <property type="component" value="Unassembled WGS sequence"/>
</dbReference>
<keyword evidence="2" id="KW-1185">Reference proteome</keyword>
<sequence>MSVSETAASPFFPPRQALLAQALCTLSTPKAHHLLPPLLLPPPAPLRFPIRPVSLSPKSAWAFRPVGRQVCRSASRFI</sequence>
<gene>
    <name evidence="1" type="ORF">PXEA_LOCUS12736</name>
</gene>
<reference evidence="1" key="1">
    <citation type="submission" date="2018-11" db="EMBL/GenBank/DDBJ databases">
        <authorList>
            <consortium name="Pathogen Informatics"/>
        </authorList>
    </citation>
    <scope>NUCLEOTIDE SEQUENCE</scope>
</reference>
<evidence type="ECO:0000313" key="2">
    <source>
        <dbReference type="Proteomes" id="UP000784294"/>
    </source>
</evidence>
<name>A0A3S5CGI5_9PLAT</name>
<organism evidence="1 2">
    <name type="scientific">Protopolystoma xenopodis</name>
    <dbReference type="NCBI Taxonomy" id="117903"/>
    <lineage>
        <taxon>Eukaryota</taxon>
        <taxon>Metazoa</taxon>
        <taxon>Spiralia</taxon>
        <taxon>Lophotrochozoa</taxon>
        <taxon>Platyhelminthes</taxon>
        <taxon>Monogenea</taxon>
        <taxon>Polyopisthocotylea</taxon>
        <taxon>Polystomatidea</taxon>
        <taxon>Polystomatidae</taxon>
        <taxon>Protopolystoma</taxon>
    </lineage>
</organism>
<protein>
    <submittedName>
        <fullName evidence="1">Uncharacterized protein</fullName>
    </submittedName>
</protein>
<comment type="caution">
    <text evidence="1">The sequence shown here is derived from an EMBL/GenBank/DDBJ whole genome shotgun (WGS) entry which is preliminary data.</text>
</comment>
<dbReference type="AlphaFoldDB" id="A0A3S5CGI5"/>
<dbReference type="EMBL" id="CAAALY010040929">
    <property type="protein sequence ID" value="VEL19296.1"/>
    <property type="molecule type" value="Genomic_DNA"/>
</dbReference>
<proteinExistence type="predicted"/>
<accession>A0A3S5CGI5</accession>
<evidence type="ECO:0000313" key="1">
    <source>
        <dbReference type="EMBL" id="VEL19296.1"/>
    </source>
</evidence>